<proteinExistence type="predicted"/>
<name>A0A1J5NJ24_NEOTH</name>
<dbReference type="AlphaFoldDB" id="A0A1J5NJ24"/>
<evidence type="ECO:0000313" key="2">
    <source>
        <dbReference type="Proteomes" id="UP000182811"/>
    </source>
</evidence>
<accession>A0A1J5NJ24</accession>
<dbReference type="Proteomes" id="UP000182811">
    <property type="component" value="Unassembled WGS sequence"/>
</dbReference>
<sequence>MKYCYWGNVAVIISKNGEGYVSPFFSFSPYNRAWTANKYLIRCFDSAFKPLQFWQIDTKYIADQHAWARAGQKQFNTFVERSHRSDDEEFYAINLANVTSRTSFFKIAQNWILFFNYQRPYFGRDMKGITPIQALHASRMTINPAVGAMPVLLLDRVSLYLDYFWNISTIPWDNSPKNLIFVNKTMANYH</sequence>
<gene>
    <name evidence="1" type="ORF">MOTE_21370</name>
</gene>
<reference evidence="1 2" key="1">
    <citation type="submission" date="2016-08" db="EMBL/GenBank/DDBJ databases">
        <title>Genome-based comparison of Moorella thermoacetic strains.</title>
        <authorList>
            <person name="Poehlein A."/>
            <person name="Bengelsdorf F.R."/>
            <person name="Esser C."/>
            <person name="Duerre P."/>
            <person name="Daniel R."/>
        </authorList>
    </citation>
    <scope>NUCLEOTIDE SEQUENCE [LARGE SCALE GENOMIC DNA]</scope>
    <source>
        <strain evidence="1 2">DSM 21394</strain>
    </source>
</reference>
<comment type="caution">
    <text evidence="1">The sequence shown here is derived from an EMBL/GenBank/DDBJ whole genome shotgun (WGS) entry which is preliminary data.</text>
</comment>
<organism evidence="1 2">
    <name type="scientific">Neomoorella thermoacetica</name>
    <name type="common">Clostridium thermoaceticum</name>
    <dbReference type="NCBI Taxonomy" id="1525"/>
    <lineage>
        <taxon>Bacteria</taxon>
        <taxon>Bacillati</taxon>
        <taxon>Bacillota</taxon>
        <taxon>Clostridia</taxon>
        <taxon>Neomoorellales</taxon>
        <taxon>Neomoorellaceae</taxon>
        <taxon>Neomoorella</taxon>
    </lineage>
</organism>
<evidence type="ECO:0000313" key="1">
    <source>
        <dbReference type="EMBL" id="OIQ58336.1"/>
    </source>
</evidence>
<dbReference type="EMBL" id="MDDC01000017">
    <property type="protein sequence ID" value="OIQ58336.1"/>
    <property type="molecule type" value="Genomic_DNA"/>
</dbReference>
<evidence type="ECO:0008006" key="3">
    <source>
        <dbReference type="Google" id="ProtNLM"/>
    </source>
</evidence>
<dbReference type="OrthoDB" id="1715215at2"/>
<protein>
    <recommendedName>
        <fullName evidence="3">Integrase catalytic domain-containing protein</fullName>
    </recommendedName>
</protein>